<feature type="domain" description="RecC C-terminal" evidence="10">
    <location>
        <begin position="669"/>
        <end position="888"/>
    </location>
</feature>
<evidence type="ECO:0000256" key="8">
    <source>
        <dbReference type="ARBA" id="ARBA00023125"/>
    </source>
</evidence>
<keyword evidence="1" id="KW-0540">Nuclease</keyword>
<evidence type="ECO:0000313" key="11">
    <source>
        <dbReference type="EMBL" id="QUC09264.1"/>
    </source>
</evidence>
<reference evidence="11 12" key="1">
    <citation type="submission" date="2021-03" db="EMBL/GenBank/DDBJ databases">
        <title>Human Oral Microbial Genomes.</title>
        <authorList>
            <person name="Johnston C.D."/>
            <person name="Chen T."/>
            <person name="Dewhirst F.E."/>
        </authorList>
    </citation>
    <scope>NUCLEOTIDE SEQUENCE [LARGE SCALE GENOMIC DNA]</scope>
    <source>
        <strain evidence="11 12">DSMZ 100122</strain>
    </source>
</reference>
<keyword evidence="6" id="KW-0269">Exonuclease</keyword>
<keyword evidence="8" id="KW-0238">DNA-binding</keyword>
<evidence type="ECO:0000256" key="7">
    <source>
        <dbReference type="ARBA" id="ARBA00022840"/>
    </source>
</evidence>
<evidence type="ECO:0000256" key="6">
    <source>
        <dbReference type="ARBA" id="ARBA00022839"/>
    </source>
</evidence>
<dbReference type="RefSeq" id="WP_212326566.1">
    <property type="nucleotide sequence ID" value="NZ_AP024463.1"/>
</dbReference>
<evidence type="ECO:0000256" key="5">
    <source>
        <dbReference type="ARBA" id="ARBA00022806"/>
    </source>
</evidence>
<keyword evidence="2" id="KW-0547">Nucleotide-binding</keyword>
<keyword evidence="5" id="KW-0347">Helicase</keyword>
<keyword evidence="12" id="KW-1185">Reference proteome</keyword>
<organism evidence="11 12">
    <name type="scientific">Arachnia rubra</name>
    <dbReference type="NCBI Taxonomy" id="1547448"/>
    <lineage>
        <taxon>Bacteria</taxon>
        <taxon>Bacillati</taxon>
        <taxon>Actinomycetota</taxon>
        <taxon>Actinomycetes</taxon>
        <taxon>Propionibacteriales</taxon>
        <taxon>Propionibacteriaceae</taxon>
        <taxon>Arachnia</taxon>
    </lineage>
</organism>
<evidence type="ECO:0000256" key="4">
    <source>
        <dbReference type="ARBA" id="ARBA00022801"/>
    </source>
</evidence>
<dbReference type="Pfam" id="PF17946">
    <property type="entry name" value="RecC_C"/>
    <property type="match status" value="1"/>
</dbReference>
<name>A0ABX7Y7Q9_9ACTN</name>
<dbReference type="InterPro" id="IPR027417">
    <property type="entry name" value="P-loop_NTPase"/>
</dbReference>
<dbReference type="EC" id="3.1.11.5" evidence="11"/>
<dbReference type="PANTHER" id="PTHR30591:SF1">
    <property type="entry name" value="RECBCD ENZYME SUBUNIT RECC"/>
    <property type="match status" value="1"/>
</dbReference>
<evidence type="ECO:0000259" key="10">
    <source>
        <dbReference type="Pfam" id="PF17946"/>
    </source>
</evidence>
<dbReference type="Pfam" id="PF04257">
    <property type="entry name" value="Exonuc_V_gamma"/>
    <property type="match status" value="1"/>
</dbReference>
<evidence type="ECO:0000256" key="1">
    <source>
        <dbReference type="ARBA" id="ARBA00022722"/>
    </source>
</evidence>
<dbReference type="PANTHER" id="PTHR30591">
    <property type="entry name" value="RECBCD ENZYME SUBUNIT RECC"/>
    <property type="match status" value="1"/>
</dbReference>
<dbReference type="Proteomes" id="UP000678513">
    <property type="component" value="Chromosome"/>
</dbReference>
<keyword evidence="3" id="KW-0227">DNA damage</keyword>
<evidence type="ECO:0000256" key="2">
    <source>
        <dbReference type="ARBA" id="ARBA00022741"/>
    </source>
</evidence>
<evidence type="ECO:0000313" key="12">
    <source>
        <dbReference type="Proteomes" id="UP000678513"/>
    </source>
</evidence>
<keyword evidence="4 11" id="KW-0378">Hydrolase</keyword>
<dbReference type="InterPro" id="IPR013986">
    <property type="entry name" value="DExx_box_DNA_helicase_dom_sf"/>
</dbReference>
<dbReference type="GO" id="GO:0008854">
    <property type="term" value="F:exodeoxyribonuclease V activity"/>
    <property type="evidence" value="ECO:0007669"/>
    <property type="project" value="UniProtKB-EC"/>
</dbReference>
<dbReference type="Gene3D" id="1.10.10.160">
    <property type="match status" value="1"/>
</dbReference>
<keyword evidence="7" id="KW-0067">ATP-binding</keyword>
<evidence type="ECO:0000256" key="3">
    <source>
        <dbReference type="ARBA" id="ARBA00022763"/>
    </source>
</evidence>
<proteinExistence type="predicted"/>
<dbReference type="EMBL" id="CP072384">
    <property type="protein sequence ID" value="QUC09264.1"/>
    <property type="molecule type" value="Genomic_DNA"/>
</dbReference>
<dbReference type="SUPFAM" id="SSF52980">
    <property type="entry name" value="Restriction endonuclease-like"/>
    <property type="match status" value="1"/>
</dbReference>
<evidence type="ECO:0000256" key="9">
    <source>
        <dbReference type="ARBA" id="ARBA00023204"/>
    </source>
</evidence>
<accession>A0ABX7Y7Q9</accession>
<dbReference type="InterPro" id="IPR041500">
    <property type="entry name" value="RecC_C"/>
</dbReference>
<sequence>MKRQTAERWDELIDALEAWLTALRPGVLDRVQVITSSAGAARLAGQALASRIGILAGVDLLPADRWVTQLEAELGDGEASPWRGRSLELAVQEVLTDPDFLDCHPVVATHLKAGPGRLRGVSQRVATLMRRYQEHRPEMLAQWLASPSEAAEELPAHLSWQPELASRITEILEWDPVEELARMRLSLVEAPGPATAVLHCPGLPATTELLLGAAAQAQDIPVLELTGTTVPATITWLGSHHPARQAEVLRDQLCHLLQETPGLEPRDILVVVPDPAAWWPALSMVFAPLETHSHPGRQLRLQIPDRARTPNPVLRVLAEATRLRDSRATASSMLDLLELAPIAHRWRLPGRDELTQLIDSAGIRWGLDSQHRADQGLGEVTQNTWARGLDRLLAGLALAPGSTALPISGADAVNSSDLELIGSLTEIFTRLRRYATTAGPATIPEWVARAGSLLAELTGLPAAEESQLQEATSRLARLAAESATNPVRLTAADFTDLLEQLAAEPPSRPAVGNGNVTIAGPGELKGVGFHIVALIGFEDGGVDPIPDAIPGVLPDPRQERLEDLLDHARACQHLVVIHQNRSETTNAVRETPTALTWLWRRLEANPELQEMPPTRQSESNFTGTHPSFDTAALEMAQVLRRSRHGSAVSATTARRRAALALPAKDDGLPVTLEEVVRFLRDPAAAFLRERFGIRAINPPETSDDLPLKAGGLKAWGIRSRLLAAARTGVPPDAAARSEARRELLPAGLLGRAVLDADVDLIRRLWQQAQDDWNRPVRDAAIDMSCSGLRLTGTVRLRGDELVVLSPSDLPRPLFEPWVHLLALAASGVATRARIHYLRRHYGDLFPGSVTLTAPQDAGPHLEMLVRGTHLARSRLIPVPAEPARILAESARERRFNAPDWDLPTSSWGSPWAWRPAHWEHFYAGPASELFTDPPQDGDPPGPERFGAFGGWALALHSPLVEAAQ</sequence>
<dbReference type="InterPro" id="IPR011335">
    <property type="entry name" value="Restrct_endonuc-II-like"/>
</dbReference>
<keyword evidence="9" id="KW-0234">DNA repair</keyword>
<dbReference type="SUPFAM" id="SSF52540">
    <property type="entry name" value="P-loop containing nucleoside triphosphate hydrolases"/>
    <property type="match status" value="2"/>
</dbReference>
<protein>
    <submittedName>
        <fullName evidence="11">Exodeoxyribonuclease V subunit gamma</fullName>
        <ecNumber evidence="11">3.1.11.5</ecNumber>
    </submittedName>
</protein>
<dbReference type="Gene3D" id="1.10.486.10">
    <property type="entry name" value="PCRA, domain 4"/>
    <property type="match status" value="1"/>
</dbReference>
<gene>
    <name evidence="11" type="ORF">J5A65_05990</name>
</gene>